<evidence type="ECO:0000313" key="9">
    <source>
        <dbReference type="Proteomes" id="UP001597049"/>
    </source>
</evidence>
<comment type="catalytic activity">
    <reaction evidence="6">
        <text>Endonucleolytic cleavage of RNA, removing 5'-extranucleotides from tRNA precursor.</text>
        <dbReference type="EC" id="3.1.26.5"/>
    </reaction>
</comment>
<evidence type="ECO:0000256" key="2">
    <source>
        <dbReference type="ARBA" id="ARBA00022722"/>
    </source>
</evidence>
<name>A0ABW3GPX3_9FLAO</name>
<reference evidence="9" key="1">
    <citation type="journal article" date="2019" name="Int. J. Syst. Evol. Microbiol.">
        <title>The Global Catalogue of Microorganisms (GCM) 10K type strain sequencing project: providing services to taxonomists for standard genome sequencing and annotation.</title>
        <authorList>
            <consortium name="The Broad Institute Genomics Platform"/>
            <consortium name="The Broad Institute Genome Sequencing Center for Infectious Disease"/>
            <person name="Wu L."/>
            <person name="Ma J."/>
        </authorList>
    </citation>
    <scope>NUCLEOTIDE SEQUENCE [LARGE SCALE GENOMIC DNA]</scope>
    <source>
        <strain evidence="9">CCUG 56752</strain>
    </source>
</reference>
<keyword evidence="1 6" id="KW-0819">tRNA processing</keyword>
<dbReference type="NCBIfam" id="TIGR00188">
    <property type="entry name" value="rnpA"/>
    <property type="match status" value="1"/>
</dbReference>
<dbReference type="Pfam" id="PF00825">
    <property type="entry name" value="Ribonuclease_P"/>
    <property type="match status" value="1"/>
</dbReference>
<evidence type="ECO:0000256" key="3">
    <source>
        <dbReference type="ARBA" id="ARBA00022759"/>
    </source>
</evidence>
<gene>
    <name evidence="6 8" type="primary">rnpA</name>
    <name evidence="8" type="ORF">ACFQ0R_04450</name>
</gene>
<dbReference type="InterPro" id="IPR000100">
    <property type="entry name" value="RNase_P"/>
</dbReference>
<keyword evidence="3 6" id="KW-0255">Endonuclease</keyword>
<proteinExistence type="inferred from homology"/>
<evidence type="ECO:0000313" key="8">
    <source>
        <dbReference type="EMBL" id="MFD0931845.1"/>
    </source>
</evidence>
<dbReference type="PANTHER" id="PTHR33992:SF1">
    <property type="entry name" value="RIBONUCLEASE P PROTEIN COMPONENT"/>
    <property type="match status" value="1"/>
</dbReference>
<dbReference type="EMBL" id="JBHTIV010000005">
    <property type="protein sequence ID" value="MFD0931845.1"/>
    <property type="molecule type" value="Genomic_DNA"/>
</dbReference>
<protein>
    <recommendedName>
        <fullName evidence="6 7">Ribonuclease P protein component</fullName>
        <shortName evidence="6">RNase P protein</shortName>
        <shortName evidence="6">RNaseP protein</shortName>
        <ecNumber evidence="6 7">3.1.26.5</ecNumber>
    </recommendedName>
    <alternativeName>
        <fullName evidence="6">Protein C5</fullName>
    </alternativeName>
</protein>
<accession>A0ABW3GPX3</accession>
<comment type="caution">
    <text evidence="8">The sequence shown here is derived from an EMBL/GenBank/DDBJ whole genome shotgun (WGS) entry which is preliminary data.</text>
</comment>
<keyword evidence="4 6" id="KW-0378">Hydrolase</keyword>
<evidence type="ECO:0000256" key="6">
    <source>
        <dbReference type="HAMAP-Rule" id="MF_00227"/>
    </source>
</evidence>
<keyword evidence="9" id="KW-1185">Reference proteome</keyword>
<dbReference type="SUPFAM" id="SSF54211">
    <property type="entry name" value="Ribosomal protein S5 domain 2-like"/>
    <property type="match status" value="1"/>
</dbReference>
<comment type="function">
    <text evidence="6">RNaseP catalyzes the removal of the 5'-leader sequence from pre-tRNA to produce the mature 5'-terminus. It can also cleave other RNA substrates such as 4.5S RNA. The protein component plays an auxiliary but essential role in vivo by binding to the 5'-leader sequence and broadening the substrate specificity of the ribozyme.</text>
</comment>
<comment type="subunit">
    <text evidence="6">Consists of a catalytic RNA component (M1 or rnpB) and a protein subunit.</text>
</comment>
<evidence type="ECO:0000256" key="4">
    <source>
        <dbReference type="ARBA" id="ARBA00022801"/>
    </source>
</evidence>
<keyword evidence="2 6" id="KW-0540">Nuclease</keyword>
<dbReference type="PANTHER" id="PTHR33992">
    <property type="entry name" value="RIBONUCLEASE P PROTEIN COMPONENT"/>
    <property type="match status" value="1"/>
</dbReference>
<dbReference type="EC" id="3.1.26.5" evidence="6 7"/>
<dbReference type="Gene3D" id="3.30.230.10">
    <property type="match status" value="1"/>
</dbReference>
<dbReference type="Proteomes" id="UP001597049">
    <property type="component" value="Unassembled WGS sequence"/>
</dbReference>
<evidence type="ECO:0000256" key="7">
    <source>
        <dbReference type="NCBIfam" id="TIGR00188"/>
    </source>
</evidence>
<evidence type="ECO:0000256" key="5">
    <source>
        <dbReference type="ARBA" id="ARBA00022884"/>
    </source>
</evidence>
<sequence>MNLKSFTYPKKNKLKSRKLIKKVFEEGITIKSYPVLIRYIEIDDESNKVGVSVSKRNFKKAVDRIRIKRQLREAYRLNKGELTNSGSKFAVMILFIGKKEISTEKLLDTIKKLLKEIK</sequence>
<evidence type="ECO:0000256" key="1">
    <source>
        <dbReference type="ARBA" id="ARBA00022694"/>
    </source>
</evidence>
<dbReference type="InterPro" id="IPR014721">
    <property type="entry name" value="Ribsml_uS5_D2-typ_fold_subgr"/>
</dbReference>
<dbReference type="RefSeq" id="WP_379657172.1">
    <property type="nucleotide sequence ID" value="NZ_JBHTIV010000005.1"/>
</dbReference>
<dbReference type="HAMAP" id="MF_00227">
    <property type="entry name" value="RNase_P"/>
    <property type="match status" value="1"/>
</dbReference>
<organism evidence="8 9">
    <name type="scientific">Psychroflexus salinarum</name>
    <dbReference type="NCBI Taxonomy" id="546024"/>
    <lineage>
        <taxon>Bacteria</taxon>
        <taxon>Pseudomonadati</taxon>
        <taxon>Bacteroidota</taxon>
        <taxon>Flavobacteriia</taxon>
        <taxon>Flavobacteriales</taxon>
        <taxon>Flavobacteriaceae</taxon>
        <taxon>Psychroflexus</taxon>
    </lineage>
</organism>
<keyword evidence="5 6" id="KW-0694">RNA-binding</keyword>
<dbReference type="GO" id="GO:0004526">
    <property type="term" value="F:ribonuclease P activity"/>
    <property type="evidence" value="ECO:0007669"/>
    <property type="project" value="UniProtKB-EC"/>
</dbReference>
<comment type="similarity">
    <text evidence="6">Belongs to the RnpA family.</text>
</comment>
<dbReference type="InterPro" id="IPR020568">
    <property type="entry name" value="Ribosomal_Su5_D2-typ_SF"/>
</dbReference>